<feature type="compositionally biased region" description="Low complexity" evidence="1">
    <location>
        <begin position="248"/>
        <end position="280"/>
    </location>
</feature>
<evidence type="ECO:0000313" key="3">
    <source>
        <dbReference type="Proteomes" id="UP000078113"/>
    </source>
</evidence>
<feature type="compositionally biased region" description="Low complexity" evidence="1">
    <location>
        <begin position="208"/>
        <end position="222"/>
    </location>
</feature>
<organism evidence="2 3">
    <name type="scientific">Tilletia walkeri</name>
    <dbReference type="NCBI Taxonomy" id="117179"/>
    <lineage>
        <taxon>Eukaryota</taxon>
        <taxon>Fungi</taxon>
        <taxon>Dikarya</taxon>
        <taxon>Basidiomycota</taxon>
        <taxon>Ustilaginomycotina</taxon>
        <taxon>Exobasidiomycetes</taxon>
        <taxon>Tilletiales</taxon>
        <taxon>Tilletiaceae</taxon>
        <taxon>Tilletia</taxon>
    </lineage>
</organism>
<feature type="region of interest" description="Disordered" evidence="1">
    <location>
        <begin position="120"/>
        <end position="227"/>
    </location>
</feature>
<name>A0A8X7T316_9BASI</name>
<feature type="compositionally biased region" description="Basic and acidic residues" evidence="1">
    <location>
        <begin position="162"/>
        <end position="173"/>
    </location>
</feature>
<comment type="caution">
    <text evidence="2">The sequence shown here is derived from an EMBL/GenBank/DDBJ whole genome shotgun (WGS) entry which is preliminary data.</text>
</comment>
<sequence>MHPPAYSAVDPSFVWPSVGVSFTQSAAELGVTVDVPDTFDLVDSNQGPSPSQNCLDLLDPQVRLAYKMAYTFAKNAHGAGELPNWSLLYLEVVFTSAPASIQQRMQAHFDQYFQRVQDRLDDGHPAPSESFVRAAPSGSGVPDAAIDEFLGANGRSGGSSGGDERVPDGHVDNHVSPSRQTGLSTSGTLTISPDVSEDEPRVPQHLGPSTPASAMTSSSSTSDLVPAKRTLHRTCTLSFKQRSSLAASSVAGSSTLSNARSRSSNGSPRKNSSSSSLLNRVPTPNNSIPVLSNTARAALLKSGPLYPKWEYRGLIRWAKGGLSEEVPLTFDEVSKESAAPRVGVERFPRLRERWQCRSCGALRHEPVGQTTNLTKHHKNNKCSGSNVD</sequence>
<feature type="region of interest" description="Disordered" evidence="1">
    <location>
        <begin position="248"/>
        <end position="288"/>
    </location>
</feature>
<feature type="compositionally biased region" description="Low complexity" evidence="1">
    <location>
        <begin position="181"/>
        <end position="190"/>
    </location>
</feature>
<reference evidence="2" key="1">
    <citation type="submission" date="2016-04" db="EMBL/GenBank/DDBJ databases">
        <authorList>
            <person name="Nguyen H.D."/>
            <person name="Samba Siva P."/>
            <person name="Cullis J."/>
            <person name="Levesque C.A."/>
            <person name="Hambleton S."/>
        </authorList>
    </citation>
    <scope>NUCLEOTIDE SEQUENCE</scope>
    <source>
        <strain evidence="2">DAOMC 236422</strain>
    </source>
</reference>
<evidence type="ECO:0000256" key="1">
    <source>
        <dbReference type="SAM" id="MobiDB-lite"/>
    </source>
</evidence>
<keyword evidence="3" id="KW-1185">Reference proteome</keyword>
<dbReference type="Proteomes" id="UP000078113">
    <property type="component" value="Unassembled WGS sequence"/>
</dbReference>
<dbReference type="AlphaFoldDB" id="A0A8X7T316"/>
<protein>
    <submittedName>
        <fullName evidence="2">Uncharacterized protein</fullName>
    </submittedName>
</protein>
<gene>
    <name evidence="2" type="ORF">A4X09_0g6514</name>
</gene>
<accession>A0A8X7T316</accession>
<proteinExistence type="predicted"/>
<dbReference type="EMBL" id="LWDG02000426">
    <property type="protein sequence ID" value="KAE8265806.1"/>
    <property type="molecule type" value="Genomic_DNA"/>
</dbReference>
<reference evidence="2" key="2">
    <citation type="journal article" date="2019" name="IMA Fungus">
        <title>Genome sequencing and comparison of five Tilletia species to identify candidate genes for the detection of regulated species infecting wheat.</title>
        <authorList>
            <person name="Nguyen H.D.T."/>
            <person name="Sultana T."/>
            <person name="Kesanakurti P."/>
            <person name="Hambleton S."/>
        </authorList>
    </citation>
    <scope>NUCLEOTIDE SEQUENCE</scope>
    <source>
        <strain evidence="2">DAOMC 236422</strain>
    </source>
</reference>
<evidence type="ECO:0000313" key="2">
    <source>
        <dbReference type="EMBL" id="KAE8265806.1"/>
    </source>
</evidence>